<feature type="transmembrane region" description="Helical" evidence="1">
    <location>
        <begin position="148"/>
        <end position="167"/>
    </location>
</feature>
<keyword evidence="1" id="KW-1133">Transmembrane helix</keyword>
<feature type="transmembrane region" description="Helical" evidence="1">
    <location>
        <begin position="25"/>
        <end position="43"/>
    </location>
</feature>
<feature type="transmembrane region" description="Helical" evidence="1">
    <location>
        <begin position="373"/>
        <end position="399"/>
    </location>
</feature>
<dbReference type="Proteomes" id="UP000276888">
    <property type="component" value="Chromosome"/>
</dbReference>
<feature type="transmembrane region" description="Helical" evidence="1">
    <location>
        <begin position="174"/>
        <end position="197"/>
    </location>
</feature>
<feature type="transmembrane region" description="Helical" evidence="1">
    <location>
        <begin position="477"/>
        <end position="495"/>
    </location>
</feature>
<feature type="transmembrane region" description="Helical" evidence="1">
    <location>
        <begin position="209"/>
        <end position="233"/>
    </location>
</feature>
<reference evidence="2 3" key="1">
    <citation type="submission" date="2018-08" db="EMBL/GenBank/DDBJ databases">
        <title>Microbacterium lemovicicum sp. nov., a bacterium isolated from a natural uranium-rich soil.</title>
        <authorList>
            <person name="ORTET P."/>
        </authorList>
    </citation>
    <scope>NUCLEOTIDE SEQUENCE [LARGE SCALE GENOMIC DNA]</scope>
    <source>
        <strain evidence="2 3">Viu22</strain>
    </source>
</reference>
<gene>
    <name evidence="2" type="ORF">CVS47_01830</name>
</gene>
<dbReference type="AlphaFoldDB" id="A0A3Q9J1C5"/>
<dbReference type="KEGG" id="mlv:CVS47_01830"/>
<keyword evidence="1" id="KW-0472">Membrane</keyword>
<feature type="transmembrane region" description="Helical" evidence="1">
    <location>
        <begin position="405"/>
        <end position="428"/>
    </location>
</feature>
<dbReference type="OrthoDB" id="5126550at2"/>
<feature type="transmembrane region" description="Helical" evidence="1">
    <location>
        <begin position="113"/>
        <end position="136"/>
    </location>
</feature>
<name>A0A3Q9J1C5_9MICO</name>
<accession>A0A3Q9J1C5</accession>
<feature type="transmembrane region" description="Helical" evidence="1">
    <location>
        <begin position="304"/>
        <end position="325"/>
    </location>
</feature>
<evidence type="ECO:0000313" key="2">
    <source>
        <dbReference type="EMBL" id="AZS37198.1"/>
    </source>
</evidence>
<sequence length="499" mass="50852">MSVRLSAPARIWRSRHARTRGDQAYLAYLTLMVTLVTVVPLGRAVSLAASSPQGVALLTAPDASSAVAAVVASLWASFLLLGRVRGPALRPPFQTHALASSDLLRFTSFRGPFLRSAALVVASTAAVGVLIGTSLITVGRSAPGDALLFVLACVCVGIVSAVAWLAGQAMPRSSALLAPLVVGLGAITAAVPAWRFVTPWGWAGLAYPLAASTGALVPLLAVTAAAVSLVPALMSRLSLPRLIAQAIRWEAATSHATGMELATATSVYQPVPTLGRRLRVVRPGLPRPLLFLVRDALGAARTPVRLVAAALAMATAAALFTLSLVGESPGWFLSSAAGVLLFAGLGPFTDGVRHAARAASDLPLYGIGDERLLLHHTLLPVLVTVIMVVVAATISALLLAAGLHALPAIAGSVMLGMLAIVARIATAVKGPLPSALLTPIPTPMGDLGAAARLVWATDGILLAACAGAAAAGMSVSPLPVIAVGAALAGLAVHRWRHRL</sequence>
<keyword evidence="1" id="KW-0812">Transmembrane</keyword>
<organism evidence="2 3">
    <name type="scientific">Microbacterium lemovicicum</name>
    <dbReference type="NCBI Taxonomy" id="1072463"/>
    <lineage>
        <taxon>Bacteria</taxon>
        <taxon>Bacillati</taxon>
        <taxon>Actinomycetota</taxon>
        <taxon>Actinomycetes</taxon>
        <taxon>Micrococcales</taxon>
        <taxon>Microbacteriaceae</taxon>
        <taxon>Microbacterium</taxon>
    </lineage>
</organism>
<evidence type="ECO:0000313" key="3">
    <source>
        <dbReference type="Proteomes" id="UP000276888"/>
    </source>
</evidence>
<dbReference type="RefSeq" id="WP_127095796.1">
    <property type="nucleotide sequence ID" value="NZ_CP031423.1"/>
</dbReference>
<evidence type="ECO:0000256" key="1">
    <source>
        <dbReference type="SAM" id="Phobius"/>
    </source>
</evidence>
<protein>
    <submittedName>
        <fullName evidence="2">Uncharacterized protein</fullName>
    </submittedName>
</protein>
<feature type="transmembrane region" description="Helical" evidence="1">
    <location>
        <begin position="63"/>
        <end position="81"/>
    </location>
</feature>
<dbReference type="EMBL" id="CP031423">
    <property type="protein sequence ID" value="AZS37198.1"/>
    <property type="molecule type" value="Genomic_DNA"/>
</dbReference>
<proteinExistence type="predicted"/>
<keyword evidence="3" id="KW-1185">Reference proteome</keyword>